<comment type="subcellular location">
    <subcellularLocation>
        <location evidence="6">Cytoplasm</location>
    </subcellularLocation>
</comment>
<dbReference type="InterPro" id="IPR036267">
    <property type="entry name" value="RuvA_C_sf"/>
</dbReference>
<dbReference type="Gene3D" id="1.10.150.20">
    <property type="entry name" value="5' to 3' exonuclease, C-terminal subdomain"/>
    <property type="match status" value="1"/>
</dbReference>
<dbReference type="InterPro" id="IPR000085">
    <property type="entry name" value="RuvA"/>
</dbReference>
<evidence type="ECO:0000313" key="9">
    <source>
        <dbReference type="Proteomes" id="UP000231246"/>
    </source>
</evidence>
<keyword evidence="3 6" id="KW-0238">DNA-binding</keyword>
<dbReference type="GO" id="GO:0005737">
    <property type="term" value="C:cytoplasm"/>
    <property type="evidence" value="ECO:0007669"/>
    <property type="project" value="UniProtKB-SubCell"/>
</dbReference>
<evidence type="ECO:0000259" key="7">
    <source>
        <dbReference type="SMART" id="SM00278"/>
    </source>
</evidence>
<dbReference type="GO" id="GO:0009378">
    <property type="term" value="F:four-way junction helicase activity"/>
    <property type="evidence" value="ECO:0007669"/>
    <property type="project" value="InterPro"/>
</dbReference>
<dbReference type="SUPFAM" id="SSF50249">
    <property type="entry name" value="Nucleic acid-binding proteins"/>
    <property type="match status" value="1"/>
</dbReference>
<comment type="caution">
    <text evidence="8">The sequence shown here is derived from an EMBL/GenBank/DDBJ whole genome shotgun (WGS) entry which is preliminary data.</text>
</comment>
<dbReference type="CDD" id="cd14332">
    <property type="entry name" value="UBA_RuvA_C"/>
    <property type="match status" value="1"/>
</dbReference>
<keyword evidence="1 6" id="KW-0963">Cytoplasm</keyword>
<keyword evidence="5 6" id="KW-0234">DNA repair</keyword>
<evidence type="ECO:0000256" key="6">
    <source>
        <dbReference type="HAMAP-Rule" id="MF_00031"/>
    </source>
</evidence>
<keyword evidence="2 6" id="KW-0227">DNA damage</keyword>
<dbReference type="GO" id="GO:0009379">
    <property type="term" value="C:Holliday junction helicase complex"/>
    <property type="evidence" value="ECO:0007669"/>
    <property type="project" value="InterPro"/>
</dbReference>
<evidence type="ECO:0000256" key="1">
    <source>
        <dbReference type="ARBA" id="ARBA00022490"/>
    </source>
</evidence>
<evidence type="ECO:0000256" key="5">
    <source>
        <dbReference type="ARBA" id="ARBA00023204"/>
    </source>
</evidence>
<accession>A0A2H0BVD1</accession>
<dbReference type="SMART" id="SM00278">
    <property type="entry name" value="HhH1"/>
    <property type="match status" value="2"/>
</dbReference>
<evidence type="ECO:0000256" key="4">
    <source>
        <dbReference type="ARBA" id="ARBA00023172"/>
    </source>
</evidence>
<dbReference type="InterPro" id="IPR012340">
    <property type="entry name" value="NA-bd_OB-fold"/>
</dbReference>
<dbReference type="InterPro" id="IPR013849">
    <property type="entry name" value="DNA_helicase_Holl-junc_RuvA_I"/>
</dbReference>
<dbReference type="InterPro" id="IPR003583">
    <property type="entry name" value="Hlx-hairpin-Hlx_DNA-bd_motif"/>
</dbReference>
<name>A0A2H0BVD1_9BACT</name>
<comment type="domain">
    <text evidence="6">Has three domains with a flexible linker between the domains II and III and assumes an 'L' shape. Domain III is highly mobile and contacts RuvB.</text>
</comment>
<dbReference type="GO" id="GO:0006310">
    <property type="term" value="P:DNA recombination"/>
    <property type="evidence" value="ECO:0007669"/>
    <property type="project" value="UniProtKB-UniRule"/>
</dbReference>
<gene>
    <name evidence="6 8" type="primary">ruvA</name>
    <name evidence="8" type="ORF">COW99_03265</name>
</gene>
<dbReference type="EMBL" id="PCTA01000022">
    <property type="protein sequence ID" value="PIP61635.1"/>
    <property type="molecule type" value="Genomic_DNA"/>
</dbReference>
<dbReference type="InterPro" id="IPR011114">
    <property type="entry name" value="RuvA_C"/>
</dbReference>
<comment type="subunit">
    <text evidence="6">Homotetramer. Forms an RuvA(8)-RuvB(12)-Holliday junction (HJ) complex. HJ DNA is sandwiched between 2 RuvA tetramers; dsDNA enters through RuvA and exits via RuvB. An RuvB hexamer assembles on each DNA strand where it exits the tetramer. Each RuvB hexamer is contacted by two RuvA subunits (via domain III) on 2 adjacent RuvB subunits; this complex drives branch migration. In the full resolvosome a probable DNA-RuvA(4)-RuvB(12)-RuvC(2) complex forms which resolves the HJ.</text>
</comment>
<feature type="domain" description="Helix-hairpin-helix DNA-binding motif class 1" evidence="7">
    <location>
        <begin position="107"/>
        <end position="126"/>
    </location>
</feature>
<dbReference type="SUPFAM" id="SSF46929">
    <property type="entry name" value="DNA helicase RuvA subunit, C-terminal domain"/>
    <property type="match status" value="1"/>
</dbReference>
<dbReference type="GO" id="GO:0005524">
    <property type="term" value="F:ATP binding"/>
    <property type="evidence" value="ECO:0007669"/>
    <property type="project" value="InterPro"/>
</dbReference>
<dbReference type="InterPro" id="IPR010994">
    <property type="entry name" value="RuvA_2-like"/>
</dbReference>
<evidence type="ECO:0000256" key="3">
    <source>
        <dbReference type="ARBA" id="ARBA00023125"/>
    </source>
</evidence>
<dbReference type="Pfam" id="PF01330">
    <property type="entry name" value="RuvA_N"/>
    <property type="match status" value="1"/>
</dbReference>
<dbReference type="Proteomes" id="UP000231246">
    <property type="component" value="Unassembled WGS sequence"/>
</dbReference>
<dbReference type="HAMAP" id="MF_00031">
    <property type="entry name" value="DNA_HJ_migration_RuvA"/>
    <property type="match status" value="1"/>
</dbReference>
<comment type="caution">
    <text evidence="6">Lacks conserved residue(s) required for the propagation of feature annotation.</text>
</comment>
<dbReference type="GO" id="GO:0048476">
    <property type="term" value="C:Holliday junction resolvase complex"/>
    <property type="evidence" value="ECO:0007669"/>
    <property type="project" value="UniProtKB-UniRule"/>
</dbReference>
<organism evidence="8 9">
    <name type="scientific">Candidatus Roizmanbacteria bacterium CG22_combo_CG10-13_8_21_14_all_38_20</name>
    <dbReference type="NCBI Taxonomy" id="1974862"/>
    <lineage>
        <taxon>Bacteria</taxon>
        <taxon>Candidatus Roizmaniibacteriota</taxon>
    </lineage>
</organism>
<dbReference type="Pfam" id="PF14520">
    <property type="entry name" value="HHH_5"/>
    <property type="match status" value="1"/>
</dbReference>
<dbReference type="GO" id="GO:0006281">
    <property type="term" value="P:DNA repair"/>
    <property type="evidence" value="ECO:0007669"/>
    <property type="project" value="UniProtKB-UniRule"/>
</dbReference>
<sequence>MIGYLEGKIIKVVDDFVIVLVGGVGYRVHLVPSLAGQVQEGSNIKLYTHTYVKEDALSLFGFSKFEELEAFEVLISISGIGPKLGFSIITTTSIDDLKQAVLNTDVSVLTRIPGIGKRSADKIMLELSSKFKVSSNLKNILFSPEDDLAIKALEQLGYTGDEARKAIKKAGGKGSLEEKIMTALKGLNDNK</sequence>
<dbReference type="NCBIfam" id="TIGR00084">
    <property type="entry name" value="ruvA"/>
    <property type="match status" value="1"/>
</dbReference>
<dbReference type="AlphaFoldDB" id="A0A2H0BVD1"/>
<dbReference type="Gene3D" id="1.10.8.10">
    <property type="entry name" value="DNA helicase RuvA subunit, C-terminal domain"/>
    <property type="match status" value="1"/>
</dbReference>
<dbReference type="Gene3D" id="2.40.50.140">
    <property type="entry name" value="Nucleic acid-binding proteins"/>
    <property type="match status" value="1"/>
</dbReference>
<dbReference type="GO" id="GO:0000400">
    <property type="term" value="F:four-way junction DNA binding"/>
    <property type="evidence" value="ECO:0007669"/>
    <property type="project" value="UniProtKB-UniRule"/>
</dbReference>
<keyword evidence="4 6" id="KW-0233">DNA recombination</keyword>
<feature type="domain" description="Helix-hairpin-helix DNA-binding motif class 1" evidence="7">
    <location>
        <begin position="72"/>
        <end position="91"/>
    </location>
</feature>
<comment type="similarity">
    <text evidence="6">Belongs to the RuvA family.</text>
</comment>
<proteinExistence type="inferred from homology"/>
<feature type="region of interest" description="Domain III" evidence="6">
    <location>
        <begin position="147"/>
        <end position="191"/>
    </location>
</feature>
<evidence type="ECO:0000256" key="2">
    <source>
        <dbReference type="ARBA" id="ARBA00022763"/>
    </source>
</evidence>
<comment type="function">
    <text evidence="6">The RuvA-RuvB-RuvC complex processes Holliday junction (HJ) DNA during genetic recombination and DNA repair, while the RuvA-RuvB complex plays an important role in the rescue of blocked DNA replication forks via replication fork reversal (RFR). RuvA specifically binds to HJ cruciform DNA, conferring on it an open structure. The RuvB hexamer acts as an ATP-dependent pump, pulling dsDNA into and through the RuvAB complex. HJ branch migration allows RuvC to scan DNA until it finds its consensus sequence, where it cleaves and resolves the cruciform DNA.</text>
</comment>
<evidence type="ECO:0000313" key="8">
    <source>
        <dbReference type="EMBL" id="PIP61635.1"/>
    </source>
</evidence>
<protein>
    <recommendedName>
        <fullName evidence="6">Holliday junction branch migration complex subunit RuvA</fullName>
    </recommendedName>
</protein>
<reference evidence="8 9" key="1">
    <citation type="submission" date="2017-09" db="EMBL/GenBank/DDBJ databases">
        <title>Depth-based differentiation of microbial function through sediment-hosted aquifers and enrichment of novel symbionts in the deep terrestrial subsurface.</title>
        <authorList>
            <person name="Probst A.J."/>
            <person name="Ladd B."/>
            <person name="Jarett J.K."/>
            <person name="Geller-Mcgrath D.E."/>
            <person name="Sieber C.M."/>
            <person name="Emerson J.B."/>
            <person name="Anantharaman K."/>
            <person name="Thomas B.C."/>
            <person name="Malmstrom R."/>
            <person name="Stieglmeier M."/>
            <person name="Klingl A."/>
            <person name="Woyke T."/>
            <person name="Ryan C.M."/>
            <person name="Banfield J.F."/>
        </authorList>
    </citation>
    <scope>NUCLEOTIDE SEQUENCE [LARGE SCALE GENOMIC DNA]</scope>
    <source>
        <strain evidence="8">CG22_combo_CG10-13_8_21_14_all_38_20</strain>
    </source>
</reference>
<dbReference type="SUPFAM" id="SSF47781">
    <property type="entry name" value="RuvA domain 2-like"/>
    <property type="match status" value="1"/>
</dbReference>